<dbReference type="CDD" id="cd20405">
    <property type="entry name" value="Tudor_Agenet_AtDUF_rpt1_3"/>
    <property type="match status" value="1"/>
</dbReference>
<dbReference type="Gene3D" id="2.30.30.140">
    <property type="match status" value="1"/>
</dbReference>
<dbReference type="Gramene" id="Psat06G0417100-T1">
    <property type="protein sequence ID" value="KAI5398691.1"/>
    <property type="gene ID" value="KIW84_064171"/>
</dbReference>
<dbReference type="Proteomes" id="UP001058974">
    <property type="component" value="Chromosome 6"/>
</dbReference>
<dbReference type="SMART" id="SM00743">
    <property type="entry name" value="Agenet"/>
    <property type="match status" value="2"/>
</dbReference>
<dbReference type="PANTHER" id="PTHR31917">
    <property type="entry name" value="AGENET DOMAIN-CONTAINING PROTEIN-RELATED"/>
    <property type="match status" value="1"/>
</dbReference>
<evidence type="ECO:0000259" key="1">
    <source>
        <dbReference type="SMART" id="SM00743"/>
    </source>
</evidence>
<dbReference type="AlphaFoldDB" id="A0A9D5A8B5"/>
<evidence type="ECO:0000313" key="2">
    <source>
        <dbReference type="EMBL" id="KAI5398691.1"/>
    </source>
</evidence>
<comment type="caution">
    <text evidence="2">The sequence shown here is derived from an EMBL/GenBank/DDBJ whole genome shotgun (WGS) entry which is preliminary data.</text>
</comment>
<sequence>MVHWKDCSFSRTDKFVVEYDKIMEDEEGTKGLQETATLFQLRPIPPKEIIQDFQHGDEVEAYHNEGWWEGCISRYKVEDGYYGSWFTGMIFHCLRGDKFVVEYDKIMEDEEGTKALQETTKLSQLRPIPHNEITKDFQVVYFKDWSEQQAYSDEELRRHHKWVNGSWITPFPQKVCNDEDGFKAGWKFVVQYEKLLNHDDYKHLKEEIILFQIRQGLLMLLMSLRFLMKWMHTIETVGGLGLFLKFSETPSLKMVNAAEEERVVGFDTIGYRVRVSQTVIAEMVKEKMVK</sequence>
<gene>
    <name evidence="2" type="ORF">KIW84_064171</name>
</gene>
<proteinExistence type="predicted"/>
<name>A0A9D5A8B5_PEA</name>
<protein>
    <recommendedName>
        <fullName evidence="1">Agenet domain-containing protein</fullName>
    </recommendedName>
</protein>
<dbReference type="InterPro" id="IPR014002">
    <property type="entry name" value="Agenet_dom_plant"/>
</dbReference>
<feature type="domain" description="Agenet" evidence="1">
    <location>
        <begin position="1"/>
        <end position="49"/>
    </location>
</feature>
<reference evidence="2 3" key="1">
    <citation type="journal article" date="2022" name="Nat. Genet.">
        <title>Improved pea reference genome and pan-genome highlight genomic features and evolutionary characteristics.</title>
        <authorList>
            <person name="Yang T."/>
            <person name="Liu R."/>
            <person name="Luo Y."/>
            <person name="Hu S."/>
            <person name="Wang D."/>
            <person name="Wang C."/>
            <person name="Pandey M.K."/>
            <person name="Ge S."/>
            <person name="Xu Q."/>
            <person name="Li N."/>
            <person name="Li G."/>
            <person name="Huang Y."/>
            <person name="Saxena R.K."/>
            <person name="Ji Y."/>
            <person name="Li M."/>
            <person name="Yan X."/>
            <person name="He Y."/>
            <person name="Liu Y."/>
            <person name="Wang X."/>
            <person name="Xiang C."/>
            <person name="Varshney R.K."/>
            <person name="Ding H."/>
            <person name="Gao S."/>
            <person name="Zong X."/>
        </authorList>
    </citation>
    <scope>NUCLEOTIDE SEQUENCE [LARGE SCALE GENOMIC DNA]</scope>
    <source>
        <strain evidence="2 3">cv. Zhongwan 6</strain>
    </source>
</reference>
<organism evidence="2 3">
    <name type="scientific">Pisum sativum</name>
    <name type="common">Garden pea</name>
    <name type="synonym">Lathyrus oleraceus</name>
    <dbReference type="NCBI Taxonomy" id="3888"/>
    <lineage>
        <taxon>Eukaryota</taxon>
        <taxon>Viridiplantae</taxon>
        <taxon>Streptophyta</taxon>
        <taxon>Embryophyta</taxon>
        <taxon>Tracheophyta</taxon>
        <taxon>Spermatophyta</taxon>
        <taxon>Magnoliopsida</taxon>
        <taxon>eudicotyledons</taxon>
        <taxon>Gunneridae</taxon>
        <taxon>Pentapetalae</taxon>
        <taxon>rosids</taxon>
        <taxon>fabids</taxon>
        <taxon>Fabales</taxon>
        <taxon>Fabaceae</taxon>
        <taxon>Papilionoideae</taxon>
        <taxon>50 kb inversion clade</taxon>
        <taxon>NPAAA clade</taxon>
        <taxon>Hologalegina</taxon>
        <taxon>IRL clade</taxon>
        <taxon>Fabeae</taxon>
        <taxon>Lathyrus</taxon>
    </lineage>
</organism>
<dbReference type="EMBL" id="JAMSHJ010000006">
    <property type="protein sequence ID" value="KAI5398691.1"/>
    <property type="molecule type" value="Genomic_DNA"/>
</dbReference>
<dbReference type="PANTHER" id="PTHR31917:SF80">
    <property type="entry name" value="AGENET DOMAIN-CONTAINING PROTEIN-RELATED"/>
    <property type="match status" value="1"/>
</dbReference>
<evidence type="ECO:0000313" key="3">
    <source>
        <dbReference type="Proteomes" id="UP001058974"/>
    </source>
</evidence>
<dbReference type="Pfam" id="PF05641">
    <property type="entry name" value="Agenet"/>
    <property type="match status" value="2"/>
</dbReference>
<dbReference type="InterPro" id="IPR008395">
    <property type="entry name" value="Agenet-like_dom"/>
</dbReference>
<feature type="domain" description="Agenet" evidence="1">
    <location>
        <begin position="51"/>
        <end position="133"/>
    </location>
</feature>
<accession>A0A9D5A8B5</accession>
<keyword evidence="3" id="KW-1185">Reference proteome</keyword>